<feature type="compositionally biased region" description="Basic and acidic residues" evidence="1">
    <location>
        <begin position="158"/>
        <end position="169"/>
    </location>
</feature>
<dbReference type="RefSeq" id="WP_048689212.1">
    <property type="nucleotide sequence ID" value="NZ_CCXW01000001.1"/>
</dbReference>
<feature type="compositionally biased region" description="Polar residues" evidence="1">
    <location>
        <begin position="96"/>
        <end position="116"/>
    </location>
</feature>
<accession>A0AAN2TTJ0</accession>
<sequence>MFIRSCVHTQSINHPPKVCSSVDLKAHNQNQEKQSPNGSKGSWEIETGTQEVASSIEQELAPQQQEEGQTGRGKVMGLHDQMALNGVSVNGKRSAAVNSPHSISFESPSQMNNGYIQKNEKMSGDYDSPSPSSLSFTQSNSPLVSSEMQGESNIKTPIQEKRTDQETRHVGSIISDNVRNSQSVKTVKRTYQIGQNTGESLRNNIAKFRRKNQ</sequence>
<feature type="compositionally biased region" description="Polar residues" evidence="1">
    <location>
        <begin position="143"/>
        <end position="156"/>
    </location>
</feature>
<feature type="compositionally biased region" description="Polar residues" evidence="1">
    <location>
        <begin position="47"/>
        <end position="68"/>
    </location>
</feature>
<dbReference type="EMBL" id="CCXW01000001">
    <property type="protein sequence ID" value="CEG33238.1"/>
    <property type="molecule type" value="Genomic_DNA"/>
</dbReference>
<name>A0AAN2TTJ0_9BACI</name>
<keyword evidence="3" id="KW-1185">Reference proteome</keyword>
<feature type="region of interest" description="Disordered" evidence="1">
    <location>
        <begin position="92"/>
        <end position="185"/>
    </location>
</feature>
<feature type="compositionally biased region" description="Low complexity" evidence="1">
    <location>
        <begin position="128"/>
        <end position="142"/>
    </location>
</feature>
<protein>
    <submittedName>
        <fullName evidence="2">Uncharacterized protein</fullName>
    </submittedName>
</protein>
<feature type="compositionally biased region" description="Polar residues" evidence="1">
    <location>
        <begin position="174"/>
        <end position="185"/>
    </location>
</feature>
<gene>
    <name evidence="2" type="ORF">BN1180_03410</name>
</gene>
<organism evidence="2 3">
    <name type="scientific">Peribacillus simplex</name>
    <dbReference type="NCBI Taxonomy" id="1478"/>
    <lineage>
        <taxon>Bacteria</taxon>
        <taxon>Bacillati</taxon>
        <taxon>Bacillota</taxon>
        <taxon>Bacilli</taxon>
        <taxon>Bacillales</taxon>
        <taxon>Bacillaceae</taxon>
        <taxon>Peribacillus</taxon>
    </lineage>
</organism>
<evidence type="ECO:0000313" key="3">
    <source>
        <dbReference type="Proteomes" id="UP000182110"/>
    </source>
</evidence>
<feature type="region of interest" description="Disordered" evidence="1">
    <location>
        <begin position="28"/>
        <end position="72"/>
    </location>
</feature>
<comment type="caution">
    <text evidence="2">The sequence shown here is derived from an EMBL/GenBank/DDBJ whole genome shotgun (WGS) entry which is preliminary data.</text>
</comment>
<evidence type="ECO:0000313" key="2">
    <source>
        <dbReference type="EMBL" id="CEG33238.1"/>
    </source>
</evidence>
<evidence type="ECO:0000256" key="1">
    <source>
        <dbReference type="SAM" id="MobiDB-lite"/>
    </source>
</evidence>
<dbReference type="AlphaFoldDB" id="A0AAN2TTJ0"/>
<feature type="compositionally biased region" description="Polar residues" evidence="1">
    <location>
        <begin position="28"/>
        <end position="40"/>
    </location>
</feature>
<dbReference type="Proteomes" id="UP000182110">
    <property type="component" value="Unassembled WGS sequence"/>
</dbReference>
<proteinExistence type="predicted"/>
<reference evidence="2 3" key="1">
    <citation type="journal article" date="2014" name="Genome Announc.">
        <title>Genome Sequence of Bacillus simplex Strain P558, Isolated from a Human Fecal Sample.</title>
        <authorList>
            <person name="Croce O."/>
            <person name="Hugon P."/>
            <person name="Lagier J.C."/>
            <person name="Bibi F."/>
            <person name="Robert C."/>
            <person name="Azhar E.I."/>
            <person name="Raoult D."/>
            <person name="Fournier P.E."/>
        </authorList>
    </citation>
    <scope>NUCLEOTIDE SEQUENCE [LARGE SCALE GENOMIC DNA]</scope>
    <source>
        <strain evidence="2 3">P558</strain>
    </source>
</reference>